<reference evidence="2" key="1">
    <citation type="journal article" date="2012" name="Science">
        <title>Fermentation, hydrogen, and sulfur metabolism in multiple uncultivated bacterial phyla.</title>
        <authorList>
            <person name="Wrighton K.C."/>
            <person name="Thomas B.C."/>
            <person name="Sharon I."/>
            <person name="Miller C.S."/>
            <person name="Castelle C.J."/>
            <person name="VerBerkmoes N.C."/>
            <person name="Wilkins M.J."/>
            <person name="Hettich R.L."/>
            <person name="Lipton M.S."/>
            <person name="Williams K.H."/>
            <person name="Long P.E."/>
            <person name="Banfield J.F."/>
        </authorList>
    </citation>
    <scope>NUCLEOTIDE SEQUENCE [LARGE SCALE GENOMIC DNA]</scope>
</reference>
<gene>
    <name evidence="2" type="ORF">ACD_78C00181G0004</name>
</gene>
<evidence type="ECO:0000256" key="1">
    <source>
        <dbReference type="SAM" id="Phobius"/>
    </source>
</evidence>
<proteinExistence type="predicted"/>
<keyword evidence="1" id="KW-0472">Membrane</keyword>
<name>K1YXC9_9BACT</name>
<sequence>MDEMDKKQKDRYIKGISLNVSMIFGILIYVFWFISPNYALVGELSAKINDTYTHIHSLREEGVNKSEFKKLLGMYDKKKEISDSVFSDEAKLERVLKKPTTFKGDYIAWIWGENGKIATINAEVEENDRILGNIIPNYTNTLLAEDTAIIKNQITFSSFITYVEKEILNRYSLTSFSSLGMANISFDTDKKSPVNIGSFKISLDFKGKNADILALIDALQNSGKLTIRNGKLISQSGQKSTRTSSLSSLSNLLVGIDSFSLTNVLEDPTKGSDKDMNQGTLSLEFYVEGMNYQKLLLLRSFIVTHFETLKKSIKTDGMKCDKPGNALCNESSSNMAISVIKNLSKNMTSLQPKIDDLKKNELITDVNKEFDTLSEIKTSIQAIETIYNKNLAILNKSQNKTK</sequence>
<feature type="transmembrane region" description="Helical" evidence="1">
    <location>
        <begin position="12"/>
        <end position="34"/>
    </location>
</feature>
<accession>K1YXC9</accession>
<protein>
    <submittedName>
        <fullName evidence="2">Uncharacterized protein</fullName>
    </submittedName>
</protein>
<comment type="caution">
    <text evidence="2">The sequence shown here is derived from an EMBL/GenBank/DDBJ whole genome shotgun (WGS) entry which is preliminary data.</text>
</comment>
<dbReference type="EMBL" id="AMFJ01034181">
    <property type="protein sequence ID" value="EKD30029.1"/>
    <property type="molecule type" value="Genomic_DNA"/>
</dbReference>
<keyword evidence="1" id="KW-0812">Transmembrane</keyword>
<evidence type="ECO:0000313" key="2">
    <source>
        <dbReference type="EMBL" id="EKD30029.1"/>
    </source>
</evidence>
<keyword evidence="1" id="KW-1133">Transmembrane helix</keyword>
<dbReference type="AlphaFoldDB" id="K1YXC9"/>
<organism evidence="2">
    <name type="scientific">uncultured bacterium</name>
    <name type="common">gcode 4</name>
    <dbReference type="NCBI Taxonomy" id="1234023"/>
    <lineage>
        <taxon>Bacteria</taxon>
        <taxon>environmental samples</taxon>
    </lineage>
</organism>